<proteinExistence type="predicted"/>
<evidence type="ECO:0000259" key="7">
    <source>
        <dbReference type="PROSITE" id="PS51462"/>
    </source>
</evidence>
<accession>A0ABS6ETT1</accession>
<gene>
    <name evidence="8" type="ORF">KQI75_08265</name>
</gene>
<comment type="cofactor">
    <cofactor evidence="2">
        <name>Mg(2+)</name>
        <dbReference type="ChEBI" id="CHEBI:18420"/>
    </cofactor>
</comment>
<dbReference type="CDD" id="cd03426">
    <property type="entry name" value="NUDIX_CoAse_Nudt7"/>
    <property type="match status" value="1"/>
</dbReference>
<comment type="caution">
    <text evidence="8">The sequence shown here is derived from an EMBL/GenBank/DDBJ whole genome shotgun (WGS) entry which is preliminary data.</text>
</comment>
<keyword evidence="3" id="KW-0479">Metal-binding</keyword>
<dbReference type="Pfam" id="PF00293">
    <property type="entry name" value="NUDIX"/>
    <property type="match status" value="1"/>
</dbReference>
<dbReference type="InterPro" id="IPR045121">
    <property type="entry name" value="CoAse"/>
</dbReference>
<keyword evidence="5" id="KW-0460">Magnesium</keyword>
<evidence type="ECO:0000256" key="5">
    <source>
        <dbReference type="ARBA" id="ARBA00022842"/>
    </source>
</evidence>
<dbReference type="PROSITE" id="PS51462">
    <property type="entry name" value="NUDIX"/>
    <property type="match status" value="1"/>
</dbReference>
<comment type="cofactor">
    <cofactor evidence="1">
        <name>Mn(2+)</name>
        <dbReference type="ChEBI" id="CHEBI:29035"/>
    </cofactor>
</comment>
<evidence type="ECO:0000256" key="2">
    <source>
        <dbReference type="ARBA" id="ARBA00001946"/>
    </source>
</evidence>
<protein>
    <submittedName>
        <fullName evidence="8">CoA pyrophosphatase</fullName>
    </submittedName>
</protein>
<dbReference type="PANTHER" id="PTHR12992:SF11">
    <property type="entry name" value="MITOCHONDRIAL COENZYME A DIPHOSPHATASE NUDT8"/>
    <property type="match status" value="1"/>
</dbReference>
<evidence type="ECO:0000256" key="4">
    <source>
        <dbReference type="ARBA" id="ARBA00022801"/>
    </source>
</evidence>
<feature type="domain" description="Nudix hydrolase" evidence="7">
    <location>
        <begin position="22"/>
        <end position="150"/>
    </location>
</feature>
<evidence type="ECO:0000313" key="9">
    <source>
        <dbReference type="Proteomes" id="UP000783588"/>
    </source>
</evidence>
<dbReference type="EMBL" id="JAHLQI010000004">
    <property type="protein sequence ID" value="MBU5490612.1"/>
    <property type="molecule type" value="Genomic_DNA"/>
</dbReference>
<sequence>MSPELIKRLTEHQPSLIGLEQCRQAAVLIPLLETPDGVQIVLEQRSPKLKHQPRDICLPGGAIEAGETPRQAAVREACEELLLRPEQIQVFGLMDVLHTNTLMLYPYAAKLTDYDMTYSTAEVERVFCVPLSFFQTQKPEQYRITLPVHPPEDFPLSRIVGGKQYQWRERREDIVFYQYQDWTIWGITAKILQAFARITR</sequence>
<dbReference type="PANTHER" id="PTHR12992">
    <property type="entry name" value="NUDIX HYDROLASE"/>
    <property type="match status" value="1"/>
</dbReference>
<evidence type="ECO:0000256" key="3">
    <source>
        <dbReference type="ARBA" id="ARBA00022723"/>
    </source>
</evidence>
<keyword evidence="9" id="KW-1185">Reference proteome</keyword>
<reference evidence="8 9" key="1">
    <citation type="submission" date="2021-06" db="EMBL/GenBank/DDBJ databases">
        <authorList>
            <person name="Sun Q."/>
            <person name="Li D."/>
        </authorList>
    </citation>
    <scope>NUCLEOTIDE SEQUENCE [LARGE SCALE GENOMIC DNA]</scope>
    <source>
        <strain evidence="8 9">MSJd-7</strain>
    </source>
</reference>
<dbReference type="RefSeq" id="WP_216470275.1">
    <property type="nucleotide sequence ID" value="NZ_JAHLQI010000004.1"/>
</dbReference>
<dbReference type="Proteomes" id="UP000783588">
    <property type="component" value="Unassembled WGS sequence"/>
</dbReference>
<dbReference type="InterPro" id="IPR000086">
    <property type="entry name" value="NUDIX_hydrolase_dom"/>
</dbReference>
<keyword evidence="4" id="KW-0378">Hydrolase</keyword>
<evidence type="ECO:0000256" key="6">
    <source>
        <dbReference type="ARBA" id="ARBA00023211"/>
    </source>
</evidence>
<name>A0ABS6ETT1_9FIRM</name>
<evidence type="ECO:0000256" key="1">
    <source>
        <dbReference type="ARBA" id="ARBA00001936"/>
    </source>
</evidence>
<evidence type="ECO:0000313" key="8">
    <source>
        <dbReference type="EMBL" id="MBU5490612.1"/>
    </source>
</evidence>
<keyword evidence="6" id="KW-0464">Manganese</keyword>
<organism evidence="8 9">
    <name type="scientific">Butyricicoccus intestinisimiae</name>
    <dbReference type="NCBI Taxonomy" id="2841509"/>
    <lineage>
        <taxon>Bacteria</taxon>
        <taxon>Bacillati</taxon>
        <taxon>Bacillota</taxon>
        <taxon>Clostridia</taxon>
        <taxon>Eubacteriales</taxon>
        <taxon>Butyricicoccaceae</taxon>
        <taxon>Butyricicoccus</taxon>
    </lineage>
</organism>